<evidence type="ECO:0000313" key="2">
    <source>
        <dbReference type="EMBL" id="GED27002.1"/>
    </source>
</evidence>
<sequence length="101" mass="11413">MSASIEQVYMEYKGLLFSLAYRMTGSAAEDIVQETFAALAGADLSEIRHVKSYWCTLRPIFPADGWRRSGWASGRDGRIIPRWKFAPSMGRMASRSFRKAS</sequence>
<dbReference type="Proteomes" id="UP000317180">
    <property type="component" value="Unassembled WGS sequence"/>
</dbReference>
<feature type="domain" description="RNA polymerase sigma-70 region 2" evidence="1">
    <location>
        <begin position="9"/>
        <end position="40"/>
    </location>
</feature>
<dbReference type="Pfam" id="PF04542">
    <property type="entry name" value="Sigma70_r2"/>
    <property type="match status" value="1"/>
</dbReference>
<protein>
    <recommendedName>
        <fullName evidence="1">RNA polymerase sigma-70 region 2 domain-containing protein</fullName>
    </recommendedName>
</protein>
<dbReference type="SUPFAM" id="SSF88946">
    <property type="entry name" value="Sigma2 domain of RNA polymerase sigma factors"/>
    <property type="match status" value="1"/>
</dbReference>
<accession>A0ABQ0SSX1</accession>
<gene>
    <name evidence="2" type="ORF">BAG01nite_31040</name>
</gene>
<dbReference type="InterPro" id="IPR007627">
    <property type="entry name" value="RNA_pol_sigma70_r2"/>
</dbReference>
<name>A0ABQ0SSX1_9BACL</name>
<proteinExistence type="predicted"/>
<dbReference type="Gene3D" id="1.10.1740.10">
    <property type="match status" value="1"/>
</dbReference>
<dbReference type="InterPro" id="IPR013325">
    <property type="entry name" value="RNA_pol_sigma_r2"/>
</dbReference>
<keyword evidence="3" id="KW-1185">Reference proteome</keyword>
<comment type="caution">
    <text evidence="2">The sequence shown here is derived from an EMBL/GenBank/DDBJ whole genome shotgun (WGS) entry which is preliminary data.</text>
</comment>
<reference evidence="2 3" key="1">
    <citation type="submission" date="2019-06" db="EMBL/GenBank/DDBJ databases">
        <title>Whole genome shotgun sequence of Brevibacillus agri NBRC 15538.</title>
        <authorList>
            <person name="Hosoyama A."/>
            <person name="Uohara A."/>
            <person name="Ohji S."/>
            <person name="Ichikawa N."/>
        </authorList>
    </citation>
    <scope>NUCLEOTIDE SEQUENCE [LARGE SCALE GENOMIC DNA]</scope>
    <source>
        <strain evidence="2 3">NBRC 15538</strain>
    </source>
</reference>
<dbReference type="EMBL" id="BJOD01000033">
    <property type="protein sequence ID" value="GED27002.1"/>
    <property type="molecule type" value="Genomic_DNA"/>
</dbReference>
<organism evidence="2 3">
    <name type="scientific">Brevibacillus agri</name>
    <dbReference type="NCBI Taxonomy" id="51101"/>
    <lineage>
        <taxon>Bacteria</taxon>
        <taxon>Bacillati</taxon>
        <taxon>Bacillota</taxon>
        <taxon>Bacilli</taxon>
        <taxon>Bacillales</taxon>
        <taxon>Paenibacillaceae</taxon>
        <taxon>Brevibacillus</taxon>
    </lineage>
</organism>
<evidence type="ECO:0000313" key="3">
    <source>
        <dbReference type="Proteomes" id="UP000317180"/>
    </source>
</evidence>
<evidence type="ECO:0000259" key="1">
    <source>
        <dbReference type="Pfam" id="PF04542"/>
    </source>
</evidence>